<evidence type="ECO:0000313" key="3">
    <source>
        <dbReference type="Proteomes" id="UP001492541"/>
    </source>
</evidence>
<keyword evidence="1" id="KW-0472">Membrane</keyword>
<proteinExistence type="predicted"/>
<reference evidence="2 3" key="1">
    <citation type="submission" date="2021-11" db="EMBL/GenBank/DDBJ databases">
        <title>Whole genome of Geoglobus acetivorans.</title>
        <authorList>
            <person name="Liu D."/>
        </authorList>
    </citation>
    <scope>NUCLEOTIDE SEQUENCE [LARGE SCALE GENOMIC DNA]</scope>
    <source>
        <strain evidence="2 3">SBH6</strain>
    </source>
</reference>
<dbReference type="RefSeq" id="WP_193806790.1">
    <property type="nucleotide sequence ID" value="NZ_CP087714.1"/>
</dbReference>
<feature type="transmembrane region" description="Helical" evidence="1">
    <location>
        <begin position="33"/>
        <end position="49"/>
    </location>
</feature>
<dbReference type="EMBL" id="CP087714">
    <property type="protein sequence ID" value="XAT63845.1"/>
    <property type="molecule type" value="Genomic_DNA"/>
</dbReference>
<evidence type="ECO:0000256" key="1">
    <source>
        <dbReference type="SAM" id="Phobius"/>
    </source>
</evidence>
<dbReference type="Proteomes" id="UP001492541">
    <property type="component" value="Chromosome"/>
</dbReference>
<organism evidence="2 3">
    <name type="scientific">Geoglobus acetivorans</name>
    <dbReference type="NCBI Taxonomy" id="565033"/>
    <lineage>
        <taxon>Archaea</taxon>
        <taxon>Methanobacteriati</taxon>
        <taxon>Methanobacteriota</taxon>
        <taxon>Archaeoglobi</taxon>
        <taxon>Archaeoglobales</taxon>
        <taxon>Archaeoglobaceae</taxon>
        <taxon>Geoglobus</taxon>
    </lineage>
</organism>
<protein>
    <submittedName>
        <fullName evidence="2">Uncharacterized protein</fullName>
    </submittedName>
</protein>
<feature type="transmembrane region" description="Helical" evidence="1">
    <location>
        <begin position="9"/>
        <end position="27"/>
    </location>
</feature>
<keyword evidence="1" id="KW-1133">Transmembrane helix</keyword>
<keyword evidence="1" id="KW-0812">Transmembrane</keyword>
<evidence type="ECO:0000313" key="2">
    <source>
        <dbReference type="EMBL" id="XAT63845.1"/>
    </source>
</evidence>
<dbReference type="GeneID" id="90448080"/>
<sequence length="55" mass="6151">MEEYYARLIVKFLGGILLIFISIFALIINQPLLTMVGIALGLYLSVTAYREGSKL</sequence>
<name>A0ABZ3H2P7_GEOAI</name>
<accession>A0ABZ3H2P7</accession>
<keyword evidence="3" id="KW-1185">Reference proteome</keyword>
<gene>
    <name evidence="2" type="ORF">LPQ35_00315</name>
</gene>